<gene>
    <name evidence="2" type="ORF">K469DRAFT_633</name>
</gene>
<organism evidence="2 3">
    <name type="scientific">Zopfia rhizophila CBS 207.26</name>
    <dbReference type="NCBI Taxonomy" id="1314779"/>
    <lineage>
        <taxon>Eukaryota</taxon>
        <taxon>Fungi</taxon>
        <taxon>Dikarya</taxon>
        <taxon>Ascomycota</taxon>
        <taxon>Pezizomycotina</taxon>
        <taxon>Dothideomycetes</taxon>
        <taxon>Dothideomycetes incertae sedis</taxon>
        <taxon>Zopfiaceae</taxon>
        <taxon>Zopfia</taxon>
    </lineage>
</organism>
<accession>A0A6A6EYG1</accession>
<keyword evidence="3" id="KW-1185">Reference proteome</keyword>
<evidence type="ECO:0000313" key="3">
    <source>
        <dbReference type="Proteomes" id="UP000800200"/>
    </source>
</evidence>
<keyword evidence="1" id="KW-0812">Transmembrane</keyword>
<evidence type="ECO:0000256" key="1">
    <source>
        <dbReference type="SAM" id="Phobius"/>
    </source>
</evidence>
<dbReference type="AlphaFoldDB" id="A0A6A6EYG1"/>
<keyword evidence="1" id="KW-0472">Membrane</keyword>
<dbReference type="EMBL" id="ML994610">
    <property type="protein sequence ID" value="KAF2194936.1"/>
    <property type="molecule type" value="Genomic_DNA"/>
</dbReference>
<sequence>MRRMIHEVFFRTAVFSAFSRAEIHRVRMGLGGSIAGRLGMVICFGLPLKLAFYILIKGTRCMTVAL</sequence>
<keyword evidence="1" id="KW-1133">Transmembrane helix</keyword>
<reference evidence="2" key="1">
    <citation type="journal article" date="2020" name="Stud. Mycol.">
        <title>101 Dothideomycetes genomes: a test case for predicting lifestyles and emergence of pathogens.</title>
        <authorList>
            <person name="Haridas S."/>
            <person name="Albert R."/>
            <person name="Binder M."/>
            <person name="Bloem J."/>
            <person name="Labutti K."/>
            <person name="Salamov A."/>
            <person name="Andreopoulos B."/>
            <person name="Baker S."/>
            <person name="Barry K."/>
            <person name="Bills G."/>
            <person name="Bluhm B."/>
            <person name="Cannon C."/>
            <person name="Castanera R."/>
            <person name="Culley D."/>
            <person name="Daum C."/>
            <person name="Ezra D."/>
            <person name="Gonzalez J."/>
            <person name="Henrissat B."/>
            <person name="Kuo A."/>
            <person name="Liang C."/>
            <person name="Lipzen A."/>
            <person name="Lutzoni F."/>
            <person name="Magnuson J."/>
            <person name="Mondo S."/>
            <person name="Nolan M."/>
            <person name="Ohm R."/>
            <person name="Pangilinan J."/>
            <person name="Park H.-J."/>
            <person name="Ramirez L."/>
            <person name="Alfaro M."/>
            <person name="Sun H."/>
            <person name="Tritt A."/>
            <person name="Yoshinaga Y."/>
            <person name="Zwiers L.-H."/>
            <person name="Turgeon B."/>
            <person name="Goodwin S."/>
            <person name="Spatafora J."/>
            <person name="Crous P."/>
            <person name="Grigoriev I."/>
        </authorList>
    </citation>
    <scope>NUCLEOTIDE SEQUENCE</scope>
    <source>
        <strain evidence="2">CBS 207.26</strain>
    </source>
</reference>
<protein>
    <submittedName>
        <fullName evidence="2">Uncharacterized protein</fullName>
    </submittedName>
</protein>
<feature type="transmembrane region" description="Helical" evidence="1">
    <location>
        <begin position="37"/>
        <end position="56"/>
    </location>
</feature>
<dbReference type="Proteomes" id="UP000800200">
    <property type="component" value="Unassembled WGS sequence"/>
</dbReference>
<evidence type="ECO:0000313" key="2">
    <source>
        <dbReference type="EMBL" id="KAF2194936.1"/>
    </source>
</evidence>
<proteinExistence type="predicted"/>
<name>A0A6A6EYG1_9PEZI</name>